<dbReference type="InterPro" id="IPR025990">
    <property type="entry name" value="zinc_ribbon_bacterial"/>
</dbReference>
<keyword evidence="3" id="KW-1185">Reference proteome</keyword>
<dbReference type="OrthoDB" id="9814566at2"/>
<gene>
    <name evidence="2" type="ORF">Poly30_26410</name>
</gene>
<proteinExistence type="predicted"/>
<reference evidence="2 3" key="1">
    <citation type="submission" date="2019-02" db="EMBL/GenBank/DDBJ databases">
        <title>Deep-cultivation of Planctomycetes and their phenomic and genomic characterization uncovers novel biology.</title>
        <authorList>
            <person name="Wiegand S."/>
            <person name="Jogler M."/>
            <person name="Boedeker C."/>
            <person name="Pinto D."/>
            <person name="Vollmers J."/>
            <person name="Rivas-Marin E."/>
            <person name="Kohn T."/>
            <person name="Peeters S.H."/>
            <person name="Heuer A."/>
            <person name="Rast P."/>
            <person name="Oberbeckmann S."/>
            <person name="Bunk B."/>
            <person name="Jeske O."/>
            <person name="Meyerdierks A."/>
            <person name="Storesund J.E."/>
            <person name="Kallscheuer N."/>
            <person name="Luecker S."/>
            <person name="Lage O.M."/>
            <person name="Pohl T."/>
            <person name="Merkel B.J."/>
            <person name="Hornburger P."/>
            <person name="Mueller R.-W."/>
            <person name="Bruemmer F."/>
            <person name="Labrenz M."/>
            <person name="Spormann A.M."/>
            <person name="Op den Camp H."/>
            <person name="Overmann J."/>
            <person name="Amann R."/>
            <person name="Jetten M.S.M."/>
            <person name="Mascher T."/>
            <person name="Medema M.H."/>
            <person name="Devos D.P."/>
            <person name="Kaster A.-K."/>
            <person name="Ovreas L."/>
            <person name="Rohde M."/>
            <person name="Galperin M.Y."/>
            <person name="Jogler C."/>
        </authorList>
    </citation>
    <scope>NUCLEOTIDE SEQUENCE [LARGE SCALE GENOMIC DNA]</scope>
    <source>
        <strain evidence="2 3">Poly30</strain>
    </source>
</reference>
<evidence type="ECO:0000256" key="1">
    <source>
        <dbReference type="SAM" id="MobiDB-lite"/>
    </source>
</evidence>
<protein>
    <recommendedName>
        <fullName evidence="4">Cysteine-rich CPXCG</fullName>
    </recommendedName>
</protein>
<organism evidence="2 3">
    <name type="scientific">Saltatorellus ferox</name>
    <dbReference type="NCBI Taxonomy" id="2528018"/>
    <lineage>
        <taxon>Bacteria</taxon>
        <taxon>Pseudomonadati</taxon>
        <taxon>Planctomycetota</taxon>
        <taxon>Planctomycetia</taxon>
        <taxon>Planctomycetia incertae sedis</taxon>
        <taxon>Saltatorellus</taxon>
    </lineage>
</organism>
<dbReference type="AlphaFoldDB" id="A0A518ESS6"/>
<dbReference type="Proteomes" id="UP000320390">
    <property type="component" value="Chromosome"/>
</dbReference>
<dbReference type="Pfam" id="PF14255">
    <property type="entry name" value="Zn_ribbon_21"/>
    <property type="match status" value="1"/>
</dbReference>
<dbReference type="RefSeq" id="WP_145197909.1">
    <property type="nucleotide sequence ID" value="NZ_CP036434.1"/>
</dbReference>
<evidence type="ECO:0000313" key="3">
    <source>
        <dbReference type="Proteomes" id="UP000320390"/>
    </source>
</evidence>
<evidence type="ECO:0000313" key="2">
    <source>
        <dbReference type="EMBL" id="QDV07122.1"/>
    </source>
</evidence>
<sequence length="84" mass="9467">MSPDFTLDEDDEPAWETEGGLDADQDASYCCWACGEEIVIPIDLTMGMRQDYVEDCPVCCRPNEIHLEVEPENGHVRCWNDSVG</sequence>
<accession>A0A518ESS6</accession>
<evidence type="ECO:0008006" key="4">
    <source>
        <dbReference type="Google" id="ProtNLM"/>
    </source>
</evidence>
<dbReference type="EMBL" id="CP036434">
    <property type="protein sequence ID" value="QDV07122.1"/>
    <property type="molecule type" value="Genomic_DNA"/>
</dbReference>
<feature type="region of interest" description="Disordered" evidence="1">
    <location>
        <begin position="1"/>
        <end position="21"/>
    </location>
</feature>
<name>A0A518ESS6_9BACT</name>